<dbReference type="PROSITE" id="PS50086">
    <property type="entry name" value="TBC_RABGAP"/>
    <property type="match status" value="1"/>
</dbReference>
<comment type="caution">
    <text evidence="2">The sequence shown here is derived from an EMBL/GenBank/DDBJ whole genome shotgun (WGS) entry which is preliminary data.</text>
</comment>
<dbReference type="PANTHER" id="PTHR47219:SF9">
    <property type="entry name" value="GTPASE ACTIVATING PROTEIN AND CENTROSOME-ASSOCIATED, ISOFORM B"/>
    <property type="match status" value="1"/>
</dbReference>
<gene>
    <name evidence="2" type="ORF">PPRIM_AZ9-3.1.T0780173</name>
</gene>
<dbReference type="GO" id="GO:0031267">
    <property type="term" value="F:small GTPase binding"/>
    <property type="evidence" value="ECO:0007669"/>
    <property type="project" value="TreeGrafter"/>
</dbReference>
<reference evidence="2" key="1">
    <citation type="submission" date="2021-01" db="EMBL/GenBank/DDBJ databases">
        <authorList>
            <consortium name="Genoscope - CEA"/>
            <person name="William W."/>
        </authorList>
    </citation>
    <scope>NUCLEOTIDE SEQUENCE</scope>
</reference>
<proteinExistence type="predicted"/>
<evidence type="ECO:0000313" key="3">
    <source>
        <dbReference type="Proteomes" id="UP000688137"/>
    </source>
</evidence>
<protein>
    <recommendedName>
        <fullName evidence="1">Rab-GAP TBC domain-containing protein</fullName>
    </recommendedName>
</protein>
<evidence type="ECO:0000313" key="2">
    <source>
        <dbReference type="EMBL" id="CAD8087385.1"/>
    </source>
</evidence>
<sequence>MWFTNSYTFIKTRIDYHIKKSHQIQKEQQEIIQQPSLNEKCKLRSVSVNSKMKINMLKDFNKISKDDQCIYNINEFNDIKYIEEVMKDDKILVKNDWQIILKNKTFTGYNFQQIHQSILLQTMEYDIRRQWWIFISNQEQNKKELKNQSYSILKKLETLHKIQIEKDVEGTIIHDMFKQYENQQSLKNILIAYANYDKELGYVQGLIIIVANLLVCYDLSVNDQQLNDFEVMDEDRDETVFLIFLYIMKNLNWRVVFLEGYEYLRLKIDVLEQMMKKKIPELHKHFYDEGIVKMNLYLD</sequence>
<name>A0A8S1NE53_PARPR</name>
<dbReference type="AlphaFoldDB" id="A0A8S1NE53"/>
<dbReference type="Proteomes" id="UP000688137">
    <property type="component" value="Unassembled WGS sequence"/>
</dbReference>
<evidence type="ECO:0000259" key="1">
    <source>
        <dbReference type="PROSITE" id="PS50086"/>
    </source>
</evidence>
<dbReference type="Pfam" id="PF00566">
    <property type="entry name" value="RabGAP-TBC"/>
    <property type="match status" value="1"/>
</dbReference>
<dbReference type="EMBL" id="CAJJDM010000081">
    <property type="protein sequence ID" value="CAD8087385.1"/>
    <property type="molecule type" value="Genomic_DNA"/>
</dbReference>
<organism evidence="2 3">
    <name type="scientific">Paramecium primaurelia</name>
    <dbReference type="NCBI Taxonomy" id="5886"/>
    <lineage>
        <taxon>Eukaryota</taxon>
        <taxon>Sar</taxon>
        <taxon>Alveolata</taxon>
        <taxon>Ciliophora</taxon>
        <taxon>Intramacronucleata</taxon>
        <taxon>Oligohymenophorea</taxon>
        <taxon>Peniculida</taxon>
        <taxon>Parameciidae</taxon>
        <taxon>Paramecium</taxon>
    </lineage>
</organism>
<accession>A0A8S1NE53</accession>
<feature type="domain" description="Rab-GAP TBC" evidence="1">
    <location>
        <begin position="122"/>
        <end position="299"/>
    </location>
</feature>
<dbReference type="InterPro" id="IPR000195">
    <property type="entry name" value="Rab-GAP-TBC_dom"/>
</dbReference>
<dbReference type="FunFam" id="1.10.8.270:FF:000084">
    <property type="entry name" value="Uncharacterized protein"/>
    <property type="match status" value="1"/>
</dbReference>
<keyword evidence="3" id="KW-1185">Reference proteome</keyword>
<dbReference type="PANTHER" id="PTHR47219">
    <property type="entry name" value="RAB GTPASE-ACTIVATING PROTEIN 1-LIKE"/>
    <property type="match status" value="1"/>
</dbReference>
<dbReference type="InterPro" id="IPR050302">
    <property type="entry name" value="Rab_GAP_TBC_domain"/>
</dbReference>
<dbReference type="GO" id="GO:0005096">
    <property type="term" value="F:GTPase activator activity"/>
    <property type="evidence" value="ECO:0007669"/>
    <property type="project" value="TreeGrafter"/>
</dbReference>